<proteinExistence type="predicted"/>
<evidence type="ECO:0000313" key="3">
    <source>
        <dbReference type="Proteomes" id="UP001589700"/>
    </source>
</evidence>
<dbReference type="InterPro" id="IPR049920">
    <property type="entry name" value="IK1_05631-like"/>
</dbReference>
<feature type="transmembrane region" description="Helical" evidence="1">
    <location>
        <begin position="36"/>
        <end position="56"/>
    </location>
</feature>
<keyword evidence="1" id="KW-1133">Transmembrane helix</keyword>
<reference evidence="2 3" key="1">
    <citation type="submission" date="2024-09" db="EMBL/GenBank/DDBJ databases">
        <authorList>
            <person name="Sun Q."/>
            <person name="Mori K."/>
        </authorList>
    </citation>
    <scope>NUCLEOTIDE SEQUENCE [LARGE SCALE GENOMIC DNA]</scope>
    <source>
        <strain evidence="2 3">CCM 7659</strain>
    </source>
</reference>
<gene>
    <name evidence="2" type="ORF">ACFFVD_08310</name>
</gene>
<accession>A0ABV5JRU2</accession>
<keyword evidence="1" id="KW-0472">Membrane</keyword>
<evidence type="ECO:0000256" key="1">
    <source>
        <dbReference type="SAM" id="Phobius"/>
    </source>
</evidence>
<feature type="transmembrane region" description="Helical" evidence="1">
    <location>
        <begin position="62"/>
        <end position="81"/>
    </location>
</feature>
<dbReference type="Proteomes" id="UP001589700">
    <property type="component" value="Unassembled WGS sequence"/>
</dbReference>
<evidence type="ECO:0000313" key="2">
    <source>
        <dbReference type="EMBL" id="MFB9259803.1"/>
    </source>
</evidence>
<dbReference type="RefSeq" id="WP_182632246.1">
    <property type="nucleotide sequence ID" value="NZ_JAALDM010000129.1"/>
</dbReference>
<dbReference type="EMBL" id="JBHMDY010000004">
    <property type="protein sequence ID" value="MFB9259803.1"/>
    <property type="molecule type" value="Genomic_DNA"/>
</dbReference>
<keyword evidence="1" id="KW-0812">Transmembrane</keyword>
<comment type="caution">
    <text evidence="2">The sequence shown here is derived from an EMBL/GenBank/DDBJ whole genome shotgun (WGS) entry which is preliminary data.</text>
</comment>
<sequence>MTYAPPTPKDISDSQNQEAQLRLLRAVRRLYSKAKFWANVRGVGLGVVAVVAPLTVAVKPDLATTSASVAAAWFVLNRLVFRPLERSHATRAATVQEQFDSRIFGMPTIAVRDPQVLPEEVTRLTGKRLARRKAFSDDRLRDWYPINKAVPGPVAVAIAQRGNLAYTQELLRRSANLWAGVVAVWAVAAFVIGLVADFTLENFLLAIVLPVLPPLLDAADEWQRVRAAGKERRALTIEIQDAIHANSQAPISGEQLLGWQSQLFSLRRDSPLVPDWLYSILRSGIEREMKDTAKSLGGGS</sequence>
<keyword evidence="3" id="KW-1185">Reference proteome</keyword>
<feature type="transmembrane region" description="Helical" evidence="1">
    <location>
        <begin position="177"/>
        <end position="196"/>
    </location>
</feature>
<name>A0ABV5JRU2_9ACTN</name>
<protein>
    <submittedName>
        <fullName evidence="2">S-4TM family putative pore-forming effector</fullName>
    </submittedName>
</protein>
<organism evidence="2 3">
    <name type="scientific">Dietzia aerolata</name>
    <dbReference type="NCBI Taxonomy" id="595984"/>
    <lineage>
        <taxon>Bacteria</taxon>
        <taxon>Bacillati</taxon>
        <taxon>Actinomycetota</taxon>
        <taxon>Actinomycetes</taxon>
        <taxon>Mycobacteriales</taxon>
        <taxon>Dietziaceae</taxon>
        <taxon>Dietzia</taxon>
    </lineage>
</organism>
<dbReference type="Pfam" id="PF18159">
    <property type="entry name" value="S_4TM"/>
    <property type="match status" value="1"/>
</dbReference>